<keyword evidence="4" id="KW-0677">Repeat</keyword>
<dbReference type="Pfam" id="PF00571">
    <property type="entry name" value="CBS"/>
    <property type="match status" value="1"/>
</dbReference>
<dbReference type="RefSeq" id="WP_010596515.1">
    <property type="nucleotide sequence ID" value="NZ_CP023714.1"/>
</dbReference>
<dbReference type="AlphaFoldDB" id="A0A098BDX8"/>
<dbReference type="GO" id="GO:0005886">
    <property type="term" value="C:plasma membrane"/>
    <property type="evidence" value="ECO:0007669"/>
    <property type="project" value="UniProtKB-SubCell"/>
</dbReference>
<evidence type="ECO:0000313" key="7">
    <source>
        <dbReference type="EMBL" id="CDZ86929.1"/>
    </source>
</evidence>
<dbReference type="PROSITE" id="PS51846">
    <property type="entry name" value="CNNM"/>
    <property type="match status" value="1"/>
</dbReference>
<name>A0A098BDX8_9NOCA</name>
<dbReference type="GeneID" id="66836012"/>
<dbReference type="InterPro" id="IPR046342">
    <property type="entry name" value="CBS_dom_sf"/>
</dbReference>
<dbReference type="Pfam" id="PF01595">
    <property type="entry name" value="CNNM"/>
    <property type="match status" value="1"/>
</dbReference>
<dbReference type="InterPro" id="IPR000644">
    <property type="entry name" value="CBS_dom"/>
</dbReference>
<dbReference type="CDD" id="cd04590">
    <property type="entry name" value="CBS_pair_CorC_HlyC_assoc"/>
    <property type="match status" value="1"/>
</dbReference>
<dbReference type="InterPro" id="IPR051676">
    <property type="entry name" value="UPF0053_domain"/>
</dbReference>
<keyword evidence="2" id="KW-1003">Cell membrane</keyword>
<dbReference type="EMBL" id="CCSD01000024">
    <property type="protein sequence ID" value="CDZ86929.1"/>
    <property type="molecule type" value="Genomic_DNA"/>
</dbReference>
<evidence type="ECO:0000256" key="6">
    <source>
        <dbReference type="ARBA" id="ARBA00023136"/>
    </source>
</evidence>
<dbReference type="eggNOG" id="COG1253">
    <property type="taxonomic scope" value="Bacteria"/>
</dbReference>
<keyword evidence="6" id="KW-0472">Membrane</keyword>
<dbReference type="SUPFAM" id="SSF54631">
    <property type="entry name" value="CBS-domain pair"/>
    <property type="match status" value="1"/>
</dbReference>
<comment type="subcellular location">
    <subcellularLocation>
        <location evidence="1">Cell membrane</location>
        <topology evidence="1">Multi-pass membrane protein</topology>
    </subcellularLocation>
</comment>
<dbReference type="PROSITE" id="PS51371">
    <property type="entry name" value="CBS"/>
    <property type="match status" value="1"/>
</dbReference>
<dbReference type="Proteomes" id="UP000042997">
    <property type="component" value="Unassembled WGS sequence"/>
</dbReference>
<keyword evidence="5" id="KW-1133">Transmembrane helix</keyword>
<keyword evidence="3" id="KW-0812">Transmembrane</keyword>
<evidence type="ECO:0000256" key="2">
    <source>
        <dbReference type="ARBA" id="ARBA00022475"/>
    </source>
</evidence>
<dbReference type="OrthoDB" id="110231at2"/>
<sequence>MNDWLAVLLTVLLLAGNAFFVGAEFALITARRDRLEALVGQGKKRARTVIAAGEHLSLMLAGSQLGITICSILLGRVGEPAIAHLIETPMHALGVPDSLLHPIGFALALTIVVVLHILLGEMVPKNIAIAGPERSAMLLVPTHLLFMKVARPLIAFYNLCANLSLRLLRVEPKDELDVTVTELELSEMIGESRSEGLLDEEEHRRLTQALQTSGRTVADVTIPLSGVRTVPLGPAGTTLGAVEQAVTETGYSRYPAETAHGELAGYLHLKDVLDLVRDESAGPDTLIATAEIRPLPPVPVDAPLDDALSLLRRTSAHLGGVVDEHGTVIGIVALEDLVEQFVGTVRDTTHRMADPGPGPRP</sequence>
<dbReference type="InterPro" id="IPR002550">
    <property type="entry name" value="CNNM"/>
</dbReference>
<dbReference type="Gene3D" id="3.10.580.10">
    <property type="entry name" value="CBS-domain"/>
    <property type="match status" value="1"/>
</dbReference>
<reference evidence="7 8" key="1">
    <citation type="journal article" date="2014" name="Genome Announc.">
        <title>Draft Genome Sequence of Propane- and Butane-Oxidizing Actinobacterium Rhodococcus ruber IEGM 231.</title>
        <authorList>
            <person name="Ivshina I.B."/>
            <person name="Kuyukina M.S."/>
            <person name="Krivoruchko A.V."/>
            <person name="Barbe V."/>
            <person name="Fischer C."/>
        </authorList>
    </citation>
    <scope>NUCLEOTIDE SEQUENCE [LARGE SCALE GENOMIC DNA]</scope>
</reference>
<protein>
    <submittedName>
        <fullName evidence="7">Uncharacterized protein</fullName>
    </submittedName>
</protein>
<gene>
    <name evidence="7" type="ORF">RHRU231_160011</name>
</gene>
<evidence type="ECO:0000256" key="1">
    <source>
        <dbReference type="ARBA" id="ARBA00004651"/>
    </source>
</evidence>
<dbReference type="PANTHER" id="PTHR43099">
    <property type="entry name" value="UPF0053 PROTEIN YRKA"/>
    <property type="match status" value="1"/>
</dbReference>
<evidence type="ECO:0000313" key="8">
    <source>
        <dbReference type="Proteomes" id="UP000042997"/>
    </source>
</evidence>
<evidence type="ECO:0000256" key="3">
    <source>
        <dbReference type="ARBA" id="ARBA00022692"/>
    </source>
</evidence>
<evidence type="ECO:0000256" key="5">
    <source>
        <dbReference type="ARBA" id="ARBA00022989"/>
    </source>
</evidence>
<organism evidence="7 8">
    <name type="scientific">Rhodococcus ruber</name>
    <dbReference type="NCBI Taxonomy" id="1830"/>
    <lineage>
        <taxon>Bacteria</taxon>
        <taxon>Bacillati</taxon>
        <taxon>Actinomycetota</taxon>
        <taxon>Actinomycetes</taxon>
        <taxon>Mycobacteriales</taxon>
        <taxon>Nocardiaceae</taxon>
        <taxon>Rhodococcus</taxon>
    </lineage>
</organism>
<dbReference type="KEGG" id="rrz:CS378_03750"/>
<evidence type="ECO:0000256" key="4">
    <source>
        <dbReference type="ARBA" id="ARBA00022737"/>
    </source>
</evidence>
<dbReference type="InterPro" id="IPR044751">
    <property type="entry name" value="Ion_transp-like_CBS"/>
</dbReference>
<dbReference type="PANTHER" id="PTHR43099:SF5">
    <property type="entry name" value="HLYC_CORC FAMILY TRANSPORTER"/>
    <property type="match status" value="1"/>
</dbReference>
<accession>A0A098BDX8</accession>
<proteinExistence type="predicted"/>